<feature type="transmembrane region" description="Helical" evidence="8">
    <location>
        <begin position="153"/>
        <end position="177"/>
    </location>
</feature>
<feature type="transmembrane region" description="Helical" evidence="8">
    <location>
        <begin position="120"/>
        <end position="141"/>
    </location>
</feature>
<keyword evidence="7 8" id="KW-0472">Membrane</keyword>
<feature type="transmembrane region" description="Helical" evidence="8">
    <location>
        <begin position="426"/>
        <end position="449"/>
    </location>
</feature>
<feature type="transmembrane region" description="Helical" evidence="8">
    <location>
        <begin position="325"/>
        <end position="343"/>
    </location>
</feature>
<keyword evidence="5 8" id="KW-0812">Transmembrane</keyword>
<evidence type="ECO:0000313" key="11">
    <source>
        <dbReference type="Proteomes" id="UP000249324"/>
    </source>
</evidence>
<dbReference type="PANTHER" id="PTHR23501">
    <property type="entry name" value="MAJOR FACILITATOR SUPERFAMILY"/>
    <property type="match status" value="1"/>
</dbReference>
<keyword evidence="6 8" id="KW-1133">Transmembrane helix</keyword>
<keyword evidence="3" id="KW-0813">Transport</keyword>
<dbReference type="GO" id="GO:0005886">
    <property type="term" value="C:plasma membrane"/>
    <property type="evidence" value="ECO:0007669"/>
    <property type="project" value="UniProtKB-SubCell"/>
</dbReference>
<evidence type="ECO:0000256" key="1">
    <source>
        <dbReference type="ARBA" id="ARBA00004651"/>
    </source>
</evidence>
<dbReference type="PROSITE" id="PS50850">
    <property type="entry name" value="MFS"/>
    <property type="match status" value="1"/>
</dbReference>
<comment type="caution">
    <text evidence="10">The sequence shown here is derived from an EMBL/GenBank/DDBJ whole genome shotgun (WGS) entry which is preliminary data.</text>
</comment>
<evidence type="ECO:0000256" key="8">
    <source>
        <dbReference type="SAM" id="Phobius"/>
    </source>
</evidence>
<feature type="transmembrane region" description="Helical" evidence="8">
    <location>
        <begin position="355"/>
        <end position="374"/>
    </location>
</feature>
<feature type="transmembrane region" description="Helical" evidence="8">
    <location>
        <begin position="289"/>
        <end position="313"/>
    </location>
</feature>
<feature type="transmembrane region" description="Helical" evidence="8">
    <location>
        <begin position="496"/>
        <end position="515"/>
    </location>
</feature>
<comment type="similarity">
    <text evidence="2">Belongs to the major facilitator superfamily. TCR/Tet family.</text>
</comment>
<dbReference type="NCBIfam" id="TIGR00711">
    <property type="entry name" value="efflux_EmrB"/>
    <property type="match status" value="1"/>
</dbReference>
<evidence type="ECO:0000256" key="3">
    <source>
        <dbReference type="ARBA" id="ARBA00022448"/>
    </source>
</evidence>
<dbReference type="CDD" id="cd17502">
    <property type="entry name" value="MFS_Azr1_MDR_like"/>
    <property type="match status" value="1"/>
</dbReference>
<evidence type="ECO:0000256" key="7">
    <source>
        <dbReference type="ARBA" id="ARBA00023136"/>
    </source>
</evidence>
<protein>
    <submittedName>
        <fullName evidence="10">MDR family MFS transporter</fullName>
    </submittedName>
</protein>
<dbReference type="PANTHER" id="PTHR23501:SF197">
    <property type="entry name" value="COMD"/>
    <property type="match status" value="1"/>
</dbReference>
<evidence type="ECO:0000256" key="4">
    <source>
        <dbReference type="ARBA" id="ARBA00022475"/>
    </source>
</evidence>
<comment type="subcellular location">
    <subcellularLocation>
        <location evidence="1">Cell membrane</location>
        <topology evidence="1">Multi-pass membrane protein</topology>
    </subcellularLocation>
</comment>
<evidence type="ECO:0000313" key="10">
    <source>
        <dbReference type="EMBL" id="MFO7192652.1"/>
    </source>
</evidence>
<dbReference type="FunFam" id="1.20.1720.10:FF:000004">
    <property type="entry name" value="EmrB/QacA family drug resistance transporter"/>
    <property type="match status" value="1"/>
</dbReference>
<feature type="transmembrane region" description="Helical" evidence="8">
    <location>
        <begin position="27"/>
        <end position="52"/>
    </location>
</feature>
<dbReference type="SUPFAM" id="SSF103473">
    <property type="entry name" value="MFS general substrate transporter"/>
    <property type="match status" value="2"/>
</dbReference>
<evidence type="ECO:0000256" key="5">
    <source>
        <dbReference type="ARBA" id="ARBA00022692"/>
    </source>
</evidence>
<dbReference type="InterPro" id="IPR004638">
    <property type="entry name" value="EmrB-like"/>
</dbReference>
<gene>
    <name evidence="10" type="ORF">DIU77_010470</name>
</gene>
<dbReference type="EMBL" id="QGUI02000117">
    <property type="protein sequence ID" value="MFO7192652.1"/>
    <property type="molecule type" value="Genomic_DNA"/>
</dbReference>
<dbReference type="Gene3D" id="1.20.1720.10">
    <property type="entry name" value="Multidrug resistance protein D"/>
    <property type="match status" value="1"/>
</dbReference>
<proteinExistence type="inferred from homology"/>
<accession>A0ABD6FEY3</accession>
<feature type="transmembrane region" description="Helical" evidence="8">
    <location>
        <begin position="245"/>
        <end position="269"/>
    </location>
</feature>
<feature type="domain" description="Major facilitator superfamily (MFS) profile" evidence="9">
    <location>
        <begin position="30"/>
        <end position="520"/>
    </location>
</feature>
<dbReference type="Pfam" id="PF07690">
    <property type="entry name" value="MFS_1"/>
    <property type="match status" value="1"/>
</dbReference>
<feature type="transmembrane region" description="Helical" evidence="8">
    <location>
        <begin position="380"/>
        <end position="405"/>
    </location>
</feature>
<dbReference type="Proteomes" id="UP000249324">
    <property type="component" value="Unassembled WGS sequence"/>
</dbReference>
<keyword evidence="4" id="KW-1003">Cell membrane</keyword>
<sequence>MSRGTTHQPPTAAPDADEIPLLSHRQIVTILSGLMMGMLLASLDQTIVSTAIRTIADDLHGLSIQAWATTAYLITATITTPIYGKLSDIYGRKPLYLTAISVFLIGSLACTFATSMYELAVYRAVQGLGAGGLMSLAMTIVGDIIPPRRRARYAGYMMSVWGVSSVLGPVLGGLFAGMDTFVGLDGWRWVFLVNLPVGIVALVVVTRVLNVPHQPRKQRIDWWGAATLTAFLVPLLILAEQGRQWGWTSTTALVCVAVGLASLVAFVLVQRRMGEAGLIPLRLFTNKTFTVALIAGFILGVAMFGAIVLIPQYLQIVQGFSPTEAGLLSLPMMVGMMSSTLIVGRITQKTGRYKIFPIIGTMVISLGSLLFAQLEWNSPTWHALVLMAVIGAGLGACMQTLMIAVQNAGPRRDMGVSTASATLFRQVGGTLGVAVFLSILFSTLSGNIASAFRSLGVSPAAVPKGVDVMADSSFLQEIPLEQAKPFLIGFTESINSVFYVASAVALLATVVLLFLKEIPLADARGPHDRESNAELAATTAG</sequence>
<reference evidence="10 11" key="1">
    <citation type="journal article" date="2021" name="BMC Genomics">
        <title>Genome-resolved metagenome and metatranscriptome analyses of thermophilic composting reveal key bacterial players and their metabolic interactions.</title>
        <authorList>
            <person name="Braga L.P.P."/>
            <person name="Pereira R.V."/>
            <person name="Martins L.F."/>
            <person name="Moura L.M.S."/>
            <person name="Sanchez F.B."/>
            <person name="Patane J.S.L."/>
            <person name="da Silva A.M."/>
            <person name="Setubal J.C."/>
        </authorList>
    </citation>
    <scope>NUCLEOTIDE SEQUENCE [LARGE SCALE GENOMIC DNA]</scope>
    <source>
        <strain evidence="10">ZC4RG45</strain>
    </source>
</reference>
<feature type="transmembrane region" description="Helical" evidence="8">
    <location>
        <begin position="189"/>
        <end position="210"/>
    </location>
</feature>
<dbReference type="Gene3D" id="1.20.1250.20">
    <property type="entry name" value="MFS general substrate transporter like domains"/>
    <property type="match status" value="1"/>
</dbReference>
<dbReference type="InterPro" id="IPR020846">
    <property type="entry name" value="MFS_dom"/>
</dbReference>
<dbReference type="InterPro" id="IPR011701">
    <property type="entry name" value="MFS"/>
</dbReference>
<name>A0ABD6FEY3_9PSEU</name>
<evidence type="ECO:0000259" key="9">
    <source>
        <dbReference type="PROSITE" id="PS50850"/>
    </source>
</evidence>
<evidence type="ECO:0000256" key="6">
    <source>
        <dbReference type="ARBA" id="ARBA00022989"/>
    </source>
</evidence>
<organism evidence="10 11">
    <name type="scientific">Thermocrispum agreste</name>
    <dbReference type="NCBI Taxonomy" id="37925"/>
    <lineage>
        <taxon>Bacteria</taxon>
        <taxon>Bacillati</taxon>
        <taxon>Actinomycetota</taxon>
        <taxon>Actinomycetes</taxon>
        <taxon>Pseudonocardiales</taxon>
        <taxon>Pseudonocardiaceae</taxon>
        <taxon>Thermocrispum</taxon>
    </lineage>
</organism>
<dbReference type="InterPro" id="IPR036259">
    <property type="entry name" value="MFS_trans_sf"/>
</dbReference>
<dbReference type="AlphaFoldDB" id="A0ABD6FEY3"/>
<evidence type="ECO:0000256" key="2">
    <source>
        <dbReference type="ARBA" id="ARBA00007520"/>
    </source>
</evidence>
<feature type="transmembrane region" description="Helical" evidence="8">
    <location>
        <begin position="95"/>
        <end position="114"/>
    </location>
</feature>
<feature type="transmembrane region" description="Helical" evidence="8">
    <location>
        <begin position="222"/>
        <end position="239"/>
    </location>
</feature>
<feature type="transmembrane region" description="Helical" evidence="8">
    <location>
        <begin position="64"/>
        <end position="83"/>
    </location>
</feature>